<dbReference type="InterPro" id="IPR002394">
    <property type="entry name" value="Nicotinic_acetylcholine_rcpt"/>
</dbReference>
<dbReference type="OrthoDB" id="6266520at2759"/>
<evidence type="ECO:0008006" key="20">
    <source>
        <dbReference type="Google" id="ProtNLM"/>
    </source>
</evidence>
<evidence type="ECO:0000256" key="7">
    <source>
        <dbReference type="ARBA" id="ARBA00023065"/>
    </source>
</evidence>
<dbReference type="InterPro" id="IPR038050">
    <property type="entry name" value="Neuro_actylchol_rec"/>
</dbReference>
<organism evidence="18 19">
    <name type="scientific">Pomacea canaliculata</name>
    <name type="common">Golden apple snail</name>
    <dbReference type="NCBI Taxonomy" id="400727"/>
    <lineage>
        <taxon>Eukaryota</taxon>
        <taxon>Metazoa</taxon>
        <taxon>Spiralia</taxon>
        <taxon>Lophotrochozoa</taxon>
        <taxon>Mollusca</taxon>
        <taxon>Gastropoda</taxon>
        <taxon>Caenogastropoda</taxon>
        <taxon>Architaenioglossa</taxon>
        <taxon>Ampullarioidea</taxon>
        <taxon>Ampullariidae</taxon>
        <taxon>Pomacea</taxon>
    </lineage>
</organism>
<feature type="transmembrane region" description="Helical" evidence="15">
    <location>
        <begin position="447"/>
        <end position="469"/>
    </location>
</feature>
<dbReference type="GO" id="GO:0004888">
    <property type="term" value="F:transmembrane signaling receptor activity"/>
    <property type="evidence" value="ECO:0007669"/>
    <property type="project" value="InterPro"/>
</dbReference>
<protein>
    <recommendedName>
        <fullName evidence="20">Neurotransmitter-gated ion-channel ligand-binding domain-containing protein</fullName>
    </recommendedName>
</protein>
<gene>
    <name evidence="18" type="ORF">C0Q70_00941</name>
</gene>
<dbReference type="InterPro" id="IPR036719">
    <property type="entry name" value="Neuro-gated_channel_TM_sf"/>
</dbReference>
<evidence type="ECO:0000256" key="10">
    <source>
        <dbReference type="ARBA" id="ARBA00023170"/>
    </source>
</evidence>
<dbReference type="Proteomes" id="UP000245119">
    <property type="component" value="Linkage Group LG1"/>
</dbReference>
<keyword evidence="3" id="KW-1003">Cell membrane</keyword>
<dbReference type="CDD" id="cd19033">
    <property type="entry name" value="LGIC_ECD_nAChR_proto-like"/>
    <property type="match status" value="1"/>
</dbReference>
<comment type="similarity">
    <text evidence="1">Belongs to the ligand-gated ion channel (TC 1.A.9) family. Acetylcholine receptor (TC 1.A.9.1) subfamily.</text>
</comment>
<accession>A0A2T7PY43</accession>
<dbReference type="Pfam" id="PF02932">
    <property type="entry name" value="Neur_chan_memb"/>
    <property type="match status" value="1"/>
</dbReference>
<keyword evidence="11" id="KW-0325">Glycoprotein</keyword>
<keyword evidence="7" id="KW-0406">Ion transport</keyword>
<evidence type="ECO:0000256" key="11">
    <source>
        <dbReference type="ARBA" id="ARBA00023180"/>
    </source>
</evidence>
<evidence type="ECO:0000256" key="4">
    <source>
        <dbReference type="ARBA" id="ARBA00022692"/>
    </source>
</evidence>
<feature type="transmembrane region" description="Helical" evidence="15">
    <location>
        <begin position="278"/>
        <end position="305"/>
    </location>
</feature>
<proteinExistence type="inferred from homology"/>
<sequence length="471" mass="54548">MVEWKEKRLIKEMLSAYAKEGTHGRPVAHNNDYLLVNFSLSLIQIMDVDEKNQILKTSIWYHYIWTDSFLTWDPTQHDNITSVRIPSERIWLPDIQLYNFADDRLSERRDALVVVQHTGELLWMPQAMLNSSCSFNTLFFPFDEQECTLKFGSWTYNGFKVSAVLYYIQEEMDLSDYTPSNEWDITANRGRKNVKYYICCPEPFPDITFTLRIRRKVAFYTFILILPCGLLSLLTMVIFYVPPESPKLQLGINIFLAFFLLLLLLADYTPRAAASIPLIGGFFCLSMIMITLSTVLACISANMFFRGVRTNRAPRWLRSCIIDGLARVMCVRDSFLEPRCDVTTPRKTWSTYVSTYRSCSDPETLCAKVSLLEVDNSHMDSKTELHDNELEELLNDMTGEEDAAELLTEVGAIREAMAREQEARGTDDAKMQHIREWHMISCVVDRLFFALYAVVNLMGMLVMLIRWLINE</sequence>
<keyword evidence="8 15" id="KW-0472">Membrane</keyword>
<dbReference type="Gene3D" id="1.20.58.390">
    <property type="entry name" value="Neurotransmitter-gated ion-channel transmembrane domain"/>
    <property type="match status" value="1"/>
</dbReference>
<name>A0A2T7PY43_POMCA</name>
<evidence type="ECO:0000256" key="9">
    <source>
        <dbReference type="ARBA" id="ARBA00023157"/>
    </source>
</evidence>
<dbReference type="Gene3D" id="2.70.170.10">
    <property type="entry name" value="Neurotransmitter-gated ion-channel ligand-binding domain"/>
    <property type="match status" value="1"/>
</dbReference>
<dbReference type="InterPro" id="IPR036734">
    <property type="entry name" value="Neur_chan_lig-bd_sf"/>
</dbReference>
<keyword evidence="9" id="KW-1015">Disulfide bond</keyword>
<comment type="subcellular location">
    <subcellularLocation>
        <location evidence="14">Synaptic cell membrane</location>
        <topology evidence="14">Multi-pass membrane protein</topology>
    </subcellularLocation>
</comment>
<dbReference type="PRINTS" id="PR00252">
    <property type="entry name" value="NRIONCHANNEL"/>
</dbReference>
<dbReference type="GO" id="GO:0022848">
    <property type="term" value="F:acetylcholine-gated monoatomic cation-selective channel activity"/>
    <property type="evidence" value="ECO:0007669"/>
    <property type="project" value="InterPro"/>
</dbReference>
<feature type="domain" description="Neurotransmitter-gated ion-channel ligand-binding" evidence="16">
    <location>
        <begin position="6"/>
        <end position="217"/>
    </location>
</feature>
<dbReference type="STRING" id="400727.A0A2T7PY43"/>
<evidence type="ECO:0000256" key="13">
    <source>
        <dbReference type="ARBA" id="ARBA00023303"/>
    </source>
</evidence>
<dbReference type="PRINTS" id="PR00254">
    <property type="entry name" value="NICOTINICR"/>
</dbReference>
<keyword evidence="12" id="KW-1071">Ligand-gated ion channel</keyword>
<dbReference type="InterPro" id="IPR006202">
    <property type="entry name" value="Neur_chan_lig-bd"/>
</dbReference>
<evidence type="ECO:0000256" key="15">
    <source>
        <dbReference type="SAM" id="Phobius"/>
    </source>
</evidence>
<evidence type="ECO:0000256" key="3">
    <source>
        <dbReference type="ARBA" id="ARBA00022475"/>
    </source>
</evidence>
<keyword evidence="5 15" id="KW-1133">Transmembrane helix</keyword>
<evidence type="ECO:0000256" key="14">
    <source>
        <dbReference type="ARBA" id="ARBA00034099"/>
    </source>
</evidence>
<dbReference type="GO" id="GO:0045211">
    <property type="term" value="C:postsynaptic membrane"/>
    <property type="evidence" value="ECO:0007669"/>
    <property type="project" value="InterPro"/>
</dbReference>
<dbReference type="SUPFAM" id="SSF90112">
    <property type="entry name" value="Neurotransmitter-gated ion-channel transmembrane pore"/>
    <property type="match status" value="1"/>
</dbReference>
<dbReference type="Pfam" id="PF02931">
    <property type="entry name" value="Neur_chan_LBD"/>
    <property type="match status" value="1"/>
</dbReference>
<keyword evidence="6" id="KW-0770">Synapse</keyword>
<dbReference type="InterPro" id="IPR006201">
    <property type="entry name" value="Neur_channel"/>
</dbReference>
<evidence type="ECO:0000313" key="19">
    <source>
        <dbReference type="Proteomes" id="UP000245119"/>
    </source>
</evidence>
<keyword evidence="4 15" id="KW-0812">Transmembrane</keyword>
<dbReference type="SUPFAM" id="SSF63712">
    <property type="entry name" value="Nicotinic receptor ligand binding domain-like"/>
    <property type="match status" value="1"/>
</dbReference>
<dbReference type="FunFam" id="2.70.170.10:FF:000016">
    <property type="entry name" value="Nicotinic acetylcholine receptor subunit"/>
    <property type="match status" value="1"/>
</dbReference>
<feature type="domain" description="Neurotransmitter-gated ion-channel transmembrane" evidence="17">
    <location>
        <begin position="224"/>
        <end position="463"/>
    </location>
</feature>
<keyword evidence="10" id="KW-0675">Receptor</keyword>
<feature type="transmembrane region" description="Helical" evidence="15">
    <location>
        <begin position="248"/>
        <end position="266"/>
    </location>
</feature>
<evidence type="ECO:0000259" key="16">
    <source>
        <dbReference type="Pfam" id="PF02931"/>
    </source>
</evidence>
<evidence type="ECO:0000256" key="6">
    <source>
        <dbReference type="ARBA" id="ARBA00023018"/>
    </source>
</evidence>
<evidence type="ECO:0000259" key="17">
    <source>
        <dbReference type="Pfam" id="PF02932"/>
    </source>
</evidence>
<evidence type="ECO:0000256" key="2">
    <source>
        <dbReference type="ARBA" id="ARBA00022448"/>
    </source>
</evidence>
<dbReference type="PANTHER" id="PTHR18945">
    <property type="entry name" value="NEUROTRANSMITTER GATED ION CHANNEL"/>
    <property type="match status" value="1"/>
</dbReference>
<dbReference type="EMBL" id="PZQS01000001">
    <property type="protein sequence ID" value="PVD38329.1"/>
    <property type="molecule type" value="Genomic_DNA"/>
</dbReference>
<keyword evidence="13" id="KW-0407">Ion channel</keyword>
<evidence type="ECO:0000256" key="12">
    <source>
        <dbReference type="ARBA" id="ARBA00023286"/>
    </source>
</evidence>
<keyword evidence="2" id="KW-0813">Transport</keyword>
<comment type="caution">
    <text evidence="18">The sequence shown here is derived from an EMBL/GenBank/DDBJ whole genome shotgun (WGS) entry which is preliminary data.</text>
</comment>
<dbReference type="AlphaFoldDB" id="A0A2T7PY43"/>
<reference evidence="18 19" key="1">
    <citation type="submission" date="2018-04" db="EMBL/GenBank/DDBJ databases">
        <title>The genome of golden apple snail Pomacea canaliculata provides insight into stress tolerance and invasive adaptation.</title>
        <authorList>
            <person name="Liu C."/>
            <person name="Liu B."/>
            <person name="Ren Y."/>
            <person name="Zhang Y."/>
            <person name="Wang H."/>
            <person name="Li S."/>
            <person name="Jiang F."/>
            <person name="Yin L."/>
            <person name="Zhang G."/>
            <person name="Qian W."/>
            <person name="Fan W."/>
        </authorList>
    </citation>
    <scope>NUCLEOTIDE SEQUENCE [LARGE SCALE GENOMIC DNA]</scope>
    <source>
        <strain evidence="18">SZHN2017</strain>
        <tissue evidence="18">Muscle</tissue>
    </source>
</reference>
<dbReference type="CDD" id="cd19051">
    <property type="entry name" value="LGIC_TM_cation"/>
    <property type="match status" value="1"/>
</dbReference>
<evidence type="ECO:0000256" key="8">
    <source>
        <dbReference type="ARBA" id="ARBA00023136"/>
    </source>
</evidence>
<evidence type="ECO:0000256" key="1">
    <source>
        <dbReference type="ARBA" id="ARBA00009237"/>
    </source>
</evidence>
<dbReference type="InterPro" id="IPR006029">
    <property type="entry name" value="Neurotrans-gated_channel_TM"/>
</dbReference>
<keyword evidence="19" id="KW-1185">Reference proteome</keyword>
<feature type="transmembrane region" description="Helical" evidence="15">
    <location>
        <begin position="217"/>
        <end position="241"/>
    </location>
</feature>
<evidence type="ECO:0000313" key="18">
    <source>
        <dbReference type="EMBL" id="PVD38329.1"/>
    </source>
</evidence>
<evidence type="ECO:0000256" key="5">
    <source>
        <dbReference type="ARBA" id="ARBA00022989"/>
    </source>
</evidence>